<reference evidence="4 5" key="1">
    <citation type="submission" date="2017-04" db="EMBL/GenBank/DDBJ databases">
        <authorList>
            <person name="Afonso C.L."/>
            <person name="Miller P.J."/>
            <person name="Scott M.A."/>
            <person name="Spackman E."/>
            <person name="Goraichik I."/>
            <person name="Dimitrov K.M."/>
            <person name="Suarez D.L."/>
            <person name="Swayne D.E."/>
        </authorList>
    </citation>
    <scope>NUCLEOTIDE SEQUENCE [LARGE SCALE GENOMIC DNA]</scope>
    <source>
        <strain evidence="4 5">CGMCC 1.12644</strain>
    </source>
</reference>
<dbReference type="Proteomes" id="UP000192330">
    <property type="component" value="Unassembled WGS sequence"/>
</dbReference>
<name>A0A1W2DAZ2_9RHOB</name>
<sequence length="270" mass="28362">MAKKKLEFNGDTLRRMTDLSGQTAVVTGGSAGIGKATARLLAEAGANVVIVNRRAEAGRAVADALVAEGHSAVAMACDVGDEESIRRLFEDTAGRFGTVDILVNNAGIMPKTPFTEVTAEEWDTVQRVNLRGAFLCMREAARLMQDNPEGGRIVNVSSTSSMHPGVIGNAAYCASKGGVNMLTKSAAFDLAPDSINVNAVLPGGTETEGVEELRKGPTVFVGPNTEKQRYRFGRLAEPLEVAAAIFFLASPAANYITGQTLVVDGGFQVA</sequence>
<dbReference type="Gene3D" id="3.40.50.720">
    <property type="entry name" value="NAD(P)-binding Rossmann-like Domain"/>
    <property type="match status" value="1"/>
</dbReference>
<evidence type="ECO:0000259" key="3">
    <source>
        <dbReference type="SMART" id="SM00822"/>
    </source>
</evidence>
<dbReference type="EMBL" id="FWYD01000012">
    <property type="protein sequence ID" value="SMC94660.1"/>
    <property type="molecule type" value="Genomic_DNA"/>
</dbReference>
<dbReference type="GO" id="GO:0016616">
    <property type="term" value="F:oxidoreductase activity, acting on the CH-OH group of donors, NAD or NADP as acceptor"/>
    <property type="evidence" value="ECO:0007669"/>
    <property type="project" value="TreeGrafter"/>
</dbReference>
<dbReference type="AlphaFoldDB" id="A0A1W2DAZ2"/>
<dbReference type="RefSeq" id="WP_218673229.1">
    <property type="nucleotide sequence ID" value="NZ_FWYD01000012.1"/>
</dbReference>
<dbReference type="PANTHER" id="PTHR42760">
    <property type="entry name" value="SHORT-CHAIN DEHYDROGENASES/REDUCTASES FAMILY MEMBER"/>
    <property type="match status" value="1"/>
</dbReference>
<accession>A0A1W2DAZ2</accession>
<dbReference type="InterPro" id="IPR002347">
    <property type="entry name" value="SDR_fam"/>
</dbReference>
<proteinExistence type="inferred from homology"/>
<dbReference type="InterPro" id="IPR057326">
    <property type="entry name" value="KR_dom"/>
</dbReference>
<dbReference type="NCBIfam" id="NF005559">
    <property type="entry name" value="PRK07231.1"/>
    <property type="match status" value="1"/>
</dbReference>
<feature type="domain" description="Ketoreductase" evidence="3">
    <location>
        <begin position="22"/>
        <end position="205"/>
    </location>
</feature>
<keyword evidence="2" id="KW-0560">Oxidoreductase</keyword>
<protein>
    <submittedName>
        <fullName evidence="4">Gluconate 5-dehydrogenase/2-deoxy-D-gluconate 3-dehydrogenase</fullName>
    </submittedName>
</protein>
<dbReference type="SUPFAM" id="SSF51735">
    <property type="entry name" value="NAD(P)-binding Rossmann-fold domains"/>
    <property type="match status" value="1"/>
</dbReference>
<evidence type="ECO:0000256" key="1">
    <source>
        <dbReference type="ARBA" id="ARBA00006484"/>
    </source>
</evidence>
<dbReference type="InterPro" id="IPR036291">
    <property type="entry name" value="NAD(P)-bd_dom_sf"/>
</dbReference>
<dbReference type="STRING" id="1387277.SAMN06295998_11263"/>
<dbReference type="FunFam" id="3.40.50.720:FF:000084">
    <property type="entry name" value="Short-chain dehydrogenase reductase"/>
    <property type="match status" value="1"/>
</dbReference>
<organism evidence="4 5">
    <name type="scientific">Primorskyibacter flagellatus</name>
    <dbReference type="NCBI Taxonomy" id="1387277"/>
    <lineage>
        <taxon>Bacteria</taxon>
        <taxon>Pseudomonadati</taxon>
        <taxon>Pseudomonadota</taxon>
        <taxon>Alphaproteobacteria</taxon>
        <taxon>Rhodobacterales</taxon>
        <taxon>Roseobacteraceae</taxon>
        <taxon>Primorskyibacter</taxon>
    </lineage>
</organism>
<dbReference type="Pfam" id="PF13561">
    <property type="entry name" value="adh_short_C2"/>
    <property type="match status" value="1"/>
</dbReference>
<dbReference type="PRINTS" id="PR00080">
    <property type="entry name" value="SDRFAMILY"/>
</dbReference>
<dbReference type="CDD" id="cd05233">
    <property type="entry name" value="SDR_c"/>
    <property type="match status" value="1"/>
</dbReference>
<gene>
    <name evidence="4" type="ORF">SAMN06295998_11263</name>
</gene>
<keyword evidence="5" id="KW-1185">Reference proteome</keyword>
<dbReference type="PANTHER" id="PTHR42760:SF133">
    <property type="entry name" value="3-OXOACYL-[ACYL-CARRIER-PROTEIN] REDUCTASE"/>
    <property type="match status" value="1"/>
</dbReference>
<evidence type="ECO:0000313" key="5">
    <source>
        <dbReference type="Proteomes" id="UP000192330"/>
    </source>
</evidence>
<dbReference type="PRINTS" id="PR00081">
    <property type="entry name" value="GDHRDH"/>
</dbReference>
<evidence type="ECO:0000313" key="4">
    <source>
        <dbReference type="EMBL" id="SMC94660.1"/>
    </source>
</evidence>
<dbReference type="SMART" id="SM00822">
    <property type="entry name" value="PKS_KR"/>
    <property type="match status" value="1"/>
</dbReference>
<evidence type="ECO:0000256" key="2">
    <source>
        <dbReference type="ARBA" id="ARBA00023002"/>
    </source>
</evidence>
<comment type="similarity">
    <text evidence="1">Belongs to the short-chain dehydrogenases/reductases (SDR) family.</text>
</comment>